<proteinExistence type="inferred from homology"/>
<organism evidence="7 8">
    <name type="scientific">Celeribacter marinus</name>
    <dbReference type="NCBI Taxonomy" id="1397108"/>
    <lineage>
        <taxon>Bacteria</taxon>
        <taxon>Pseudomonadati</taxon>
        <taxon>Pseudomonadota</taxon>
        <taxon>Alphaproteobacteria</taxon>
        <taxon>Rhodobacterales</taxon>
        <taxon>Roseobacteraceae</taxon>
        <taxon>Celeribacter</taxon>
    </lineage>
</organism>
<dbReference type="GO" id="GO:0046076">
    <property type="term" value="P:dTTP catabolic process"/>
    <property type="evidence" value="ECO:0007669"/>
    <property type="project" value="TreeGrafter"/>
</dbReference>
<dbReference type="InterPro" id="IPR048011">
    <property type="entry name" value="NTP-PPase_MazG-like_C"/>
</dbReference>
<dbReference type="GO" id="GO:0046061">
    <property type="term" value="P:dATP catabolic process"/>
    <property type="evidence" value="ECO:0007669"/>
    <property type="project" value="TreeGrafter"/>
</dbReference>
<dbReference type="AlphaFoldDB" id="A0A0N9ZFC4"/>
<dbReference type="SUPFAM" id="SSF101386">
    <property type="entry name" value="all-alpha NTP pyrophosphatases"/>
    <property type="match status" value="2"/>
</dbReference>
<comment type="similarity">
    <text evidence="2">Belongs to the nucleoside triphosphate pyrophosphohydrolase family.</text>
</comment>
<dbReference type="STRING" id="1397108.IMCC12053_361"/>
<feature type="domain" description="NTP pyrophosphohydrolase MazG-like" evidence="6">
    <location>
        <begin position="76"/>
        <end position="149"/>
    </location>
</feature>
<dbReference type="GO" id="GO:0006950">
    <property type="term" value="P:response to stress"/>
    <property type="evidence" value="ECO:0007669"/>
    <property type="project" value="UniProtKB-ARBA"/>
</dbReference>
<dbReference type="Proteomes" id="UP000064920">
    <property type="component" value="Chromosome"/>
</dbReference>
<evidence type="ECO:0000256" key="3">
    <source>
        <dbReference type="ARBA" id="ARBA00066372"/>
    </source>
</evidence>
<dbReference type="InterPro" id="IPR021130">
    <property type="entry name" value="PRib-ATP_PPHydrolase-like"/>
</dbReference>
<dbReference type="GO" id="GO:0046047">
    <property type="term" value="P:TTP catabolic process"/>
    <property type="evidence" value="ECO:0007669"/>
    <property type="project" value="TreeGrafter"/>
</dbReference>
<dbReference type="CDD" id="cd11529">
    <property type="entry name" value="NTP-PPase_MazG_Cterm"/>
    <property type="match status" value="1"/>
</dbReference>
<evidence type="ECO:0000313" key="8">
    <source>
        <dbReference type="Proteomes" id="UP000064920"/>
    </source>
</evidence>
<evidence type="ECO:0000256" key="2">
    <source>
        <dbReference type="ARBA" id="ARBA00061115"/>
    </source>
</evidence>
<dbReference type="PANTHER" id="PTHR30522">
    <property type="entry name" value="NUCLEOSIDE TRIPHOSPHATE PYROPHOSPHOHYDROLASE"/>
    <property type="match status" value="1"/>
</dbReference>
<dbReference type="PATRIC" id="fig|1397108.4.peg.375"/>
<reference evidence="7 8" key="1">
    <citation type="submission" date="2015-05" db="EMBL/GenBank/DDBJ databases">
        <authorList>
            <person name="Wang D.B."/>
            <person name="Wang M."/>
        </authorList>
    </citation>
    <scope>NUCLEOTIDE SEQUENCE [LARGE SCALE GENOMIC DNA]</scope>
    <source>
        <strain evidence="7 8">IMCC 12053</strain>
    </source>
</reference>
<feature type="compositionally biased region" description="Basic and acidic residues" evidence="5">
    <location>
        <begin position="161"/>
        <end position="173"/>
    </location>
</feature>
<dbReference type="GO" id="GO:0047693">
    <property type="term" value="F:ATP diphosphatase activity"/>
    <property type="evidence" value="ECO:0007669"/>
    <property type="project" value="UniProtKB-EC"/>
</dbReference>
<dbReference type="GO" id="GO:0046052">
    <property type="term" value="P:UTP catabolic process"/>
    <property type="evidence" value="ECO:0007669"/>
    <property type="project" value="TreeGrafter"/>
</dbReference>
<dbReference type="NCBIfam" id="NF007113">
    <property type="entry name" value="PRK09562.1"/>
    <property type="match status" value="1"/>
</dbReference>
<evidence type="ECO:0000313" key="7">
    <source>
        <dbReference type="EMBL" id="ALI54310.1"/>
    </source>
</evidence>
<protein>
    <recommendedName>
        <fullName evidence="4">Nucleoside triphosphate pyrophosphohydrolase</fullName>
        <ecNumber evidence="3">3.6.1.8</ecNumber>
    </recommendedName>
</protein>
<dbReference type="InterPro" id="IPR048015">
    <property type="entry name" value="NTP-PPase_MazG-like_N"/>
</dbReference>
<name>A0A0N9ZFC4_9RHOB</name>
<dbReference type="PANTHER" id="PTHR30522:SF0">
    <property type="entry name" value="NUCLEOSIDE TRIPHOSPHATE PYROPHOSPHOHYDROLASE"/>
    <property type="match status" value="1"/>
</dbReference>
<evidence type="ECO:0000259" key="6">
    <source>
        <dbReference type="Pfam" id="PF03819"/>
    </source>
</evidence>
<dbReference type="Gene3D" id="1.10.287.1080">
    <property type="entry name" value="MazG-like"/>
    <property type="match status" value="2"/>
</dbReference>
<evidence type="ECO:0000256" key="4">
    <source>
        <dbReference type="ARBA" id="ARBA00074799"/>
    </source>
</evidence>
<dbReference type="GO" id="GO:0006203">
    <property type="term" value="P:dGTP catabolic process"/>
    <property type="evidence" value="ECO:0007669"/>
    <property type="project" value="TreeGrafter"/>
</dbReference>
<comment type="catalytic activity">
    <reaction evidence="1">
        <text>ATP + H2O = AMP + diphosphate + H(+)</text>
        <dbReference type="Rhea" id="RHEA:14245"/>
        <dbReference type="ChEBI" id="CHEBI:15377"/>
        <dbReference type="ChEBI" id="CHEBI:15378"/>
        <dbReference type="ChEBI" id="CHEBI:30616"/>
        <dbReference type="ChEBI" id="CHEBI:33019"/>
        <dbReference type="ChEBI" id="CHEBI:456215"/>
        <dbReference type="EC" id="3.6.1.8"/>
    </reaction>
</comment>
<dbReference type="Pfam" id="PF03819">
    <property type="entry name" value="MazG"/>
    <property type="match status" value="1"/>
</dbReference>
<dbReference type="InterPro" id="IPR004518">
    <property type="entry name" value="MazG-like_dom"/>
</dbReference>
<feature type="region of interest" description="Disordered" evidence="5">
    <location>
        <begin position="146"/>
        <end position="173"/>
    </location>
</feature>
<dbReference type="FunFam" id="1.10.287.1080:FF:000001">
    <property type="entry name" value="Nucleoside triphosphate pyrophosphohydrolase"/>
    <property type="match status" value="1"/>
</dbReference>
<dbReference type="EC" id="3.6.1.8" evidence="3"/>
<gene>
    <name evidence="7" type="ORF">IMCC12053_361</name>
</gene>
<dbReference type="FunFam" id="1.10.287.1080:FF:000003">
    <property type="entry name" value="Nucleoside triphosphate pyrophosphohydrolase"/>
    <property type="match status" value="1"/>
</dbReference>
<dbReference type="Pfam" id="PF01503">
    <property type="entry name" value="PRA-PH"/>
    <property type="match status" value="1"/>
</dbReference>
<sequence length="313" mass="34973">MLADNAADNNGACHSHDATLARVLPLANPFVRRHLSQMTDAPKDPIHAVPEGITQLLDIMRRLRDPKGGCPWDIEQDFATISPYTIEEAYEVDDAIARGDMEDLKSELGDLLFQSVFQAQIAADKGLFDFHDVAKSISAKMISRHPHVFGDESNQKSPEQQTRDWEREKATERTRRGEIRVLDGVAMGLPALMRAQKLQKRAARVGFDWPDASHVLDKIREEAAELEEARDTLSQAEVFEEFGDLLFVMVNLGRHLGVDAEEALRATNAKFIRRFNSVEDRLAAIGKAPSDSNLAEMDALWNDAKACDKQGKL</sequence>
<dbReference type="EMBL" id="CP012023">
    <property type="protein sequence ID" value="ALI54310.1"/>
    <property type="molecule type" value="Genomic_DNA"/>
</dbReference>
<accession>A0A0N9ZFC4</accession>
<keyword evidence="7" id="KW-0378">Hydrolase</keyword>
<dbReference type="KEGG" id="cmar:IMCC12053_361"/>
<evidence type="ECO:0000256" key="1">
    <source>
        <dbReference type="ARBA" id="ARBA00052141"/>
    </source>
</evidence>
<evidence type="ECO:0000256" key="5">
    <source>
        <dbReference type="SAM" id="MobiDB-lite"/>
    </source>
</evidence>
<dbReference type="CDD" id="cd11528">
    <property type="entry name" value="NTP-PPase_MazG_Nterm"/>
    <property type="match status" value="1"/>
</dbReference>
<keyword evidence="8" id="KW-1185">Reference proteome</keyword>
<dbReference type="NCBIfam" id="TIGR00444">
    <property type="entry name" value="mazG"/>
    <property type="match status" value="1"/>
</dbReference>
<dbReference type="GO" id="GO:0046081">
    <property type="term" value="P:dUTP catabolic process"/>
    <property type="evidence" value="ECO:0007669"/>
    <property type="project" value="TreeGrafter"/>
</dbReference>
<dbReference type="InterPro" id="IPR011551">
    <property type="entry name" value="NTP_PyrPHydrolase_MazG"/>
</dbReference>